<dbReference type="EMBL" id="CAKKTJ010000329">
    <property type="protein sequence ID" value="CAH0481501.1"/>
    <property type="molecule type" value="Genomic_DNA"/>
</dbReference>
<evidence type="ECO:0008006" key="5">
    <source>
        <dbReference type="Google" id="ProtNLM"/>
    </source>
</evidence>
<accession>A0AAU9LCR6</accession>
<feature type="region of interest" description="Disordered" evidence="2">
    <location>
        <begin position="903"/>
        <end position="931"/>
    </location>
</feature>
<feature type="region of interest" description="Disordered" evidence="2">
    <location>
        <begin position="656"/>
        <end position="676"/>
    </location>
</feature>
<feature type="coiled-coil region" evidence="1">
    <location>
        <begin position="943"/>
        <end position="1111"/>
    </location>
</feature>
<sequence length="1113" mass="129192">MNASFLIDKHSCASFRTLELCCTMDLVEEDPSSVTCATADWTLLYEDLEKLFDDNVEVERKKCQLYKERIILPSDASAQEAQTQQRKDCEGLNMSYRIAENIEDQHRILSSKAMDDTETPFLVKSFLELLEQEVEALKTRNKVLEGSLKNIQAQVEIESAASLKYDRRATPASSRLNAGRIHSKGWFDQCENFALIVAQDMKDQSDILEAHQVPLLATLPTAEVIVQNVSSHKEPIYNNDERAPIPSSFIKPSTPLFRRSVDNLALGDKATIVQQGDVIREWNVHLDEKVKIEVCTEDLCQILQQHIEVYQSLMEKHMMLCQHISQMRAQGTNAEISTNQDTLLQREWGTMEKTLKYREPCPETLKHMAGTCLKSQKRQLEMKVKAQAVIAAREKSRDKVQILESVICQVNDRDSTVWNTKWEAFRKRLDALENEIQVEQQRRKLVDKDSVSKEAQPLTNQPDNQSKTYQLRSRVDALEKRERLLIGQLQVALETVGWKEKQMRLQTELFETRIPNEELQVAEERHDTDQKDWNQAEIALKRARRSIGKLQMKPEALRSEQDVAEAGYGDALEENLLLREKEKKLKLLREAMIKVRQVFLKAENCRACKTASAHYAMNRDLFARKRKEMKRREYKEKKLKEKKTRLHSQVTMLQMKLDHQKKKRDQQQRRKKRIAAQGTIDKKMSALESDFQALKYEVAPLKRLLHDKTTSEARVVEDQEELLQILQAQNLALRVASAHESTCKAGTKLTCEQCKVFHLVNILMLCLTEKQVDAPELEHYNMQFSNMEQMENYKAQLRRLRQRLVQHGMSFKSSVNDYDSNCTTVRCPNSRLQCEEQHYVVGHELEEKSLSRSNEMQNKEYIMVVKDARLLELELENESLRHKYTRLQRKNRCGACFASQRSFGDQRDSKDAPKKYRRAKGVGSKDERSPWSAHERLELEDVATKVRKVIERLHAENKKLKKAAADQASVSPERVDSMRQKLRVQNNTRELEAQLQQLRHESSELRIDKHKLQQQLCAKTPLPSLPKSENSLELQLKEKDRQLLQSEQELAELRNQVLQLKLQVARNASADDDASIKHKQQQRLNELQRRVLKLKDENTKLINELAAFEAICT</sequence>
<feature type="region of interest" description="Disordered" evidence="2">
    <location>
        <begin position="443"/>
        <end position="469"/>
    </location>
</feature>
<organism evidence="3 4">
    <name type="scientific">Peronospora belbahrii</name>
    <dbReference type="NCBI Taxonomy" id="622444"/>
    <lineage>
        <taxon>Eukaryota</taxon>
        <taxon>Sar</taxon>
        <taxon>Stramenopiles</taxon>
        <taxon>Oomycota</taxon>
        <taxon>Peronosporomycetes</taxon>
        <taxon>Peronosporales</taxon>
        <taxon>Peronosporaceae</taxon>
        <taxon>Peronospora</taxon>
    </lineage>
</organism>
<dbReference type="AlphaFoldDB" id="A0AAU9LCR6"/>
<evidence type="ECO:0000256" key="2">
    <source>
        <dbReference type="SAM" id="MobiDB-lite"/>
    </source>
</evidence>
<feature type="compositionally biased region" description="Basic and acidic residues" evidence="2">
    <location>
        <begin position="904"/>
        <end position="914"/>
    </location>
</feature>
<dbReference type="Proteomes" id="UP001160483">
    <property type="component" value="Unassembled WGS sequence"/>
</dbReference>
<feature type="compositionally biased region" description="Basic and acidic residues" evidence="2">
    <location>
        <begin position="443"/>
        <end position="452"/>
    </location>
</feature>
<evidence type="ECO:0000256" key="1">
    <source>
        <dbReference type="SAM" id="Coils"/>
    </source>
</evidence>
<protein>
    <recommendedName>
        <fullName evidence="5">Centrosomal protein of 162 kDa</fullName>
    </recommendedName>
</protein>
<feature type="compositionally biased region" description="Basic residues" evidence="2">
    <location>
        <begin position="659"/>
        <end position="674"/>
    </location>
</feature>
<evidence type="ECO:0000313" key="3">
    <source>
        <dbReference type="EMBL" id="CAH0481501.1"/>
    </source>
</evidence>
<name>A0AAU9LCR6_9STRA</name>
<feature type="coiled-coil region" evidence="1">
    <location>
        <begin position="127"/>
        <end position="154"/>
    </location>
</feature>
<feature type="compositionally biased region" description="Polar residues" evidence="2">
    <location>
        <begin position="457"/>
        <end position="469"/>
    </location>
</feature>
<gene>
    <name evidence="3" type="ORF">PBS003_LOCUS8107</name>
</gene>
<evidence type="ECO:0000313" key="4">
    <source>
        <dbReference type="Proteomes" id="UP001160483"/>
    </source>
</evidence>
<keyword evidence="1" id="KW-0175">Coiled coil</keyword>
<comment type="caution">
    <text evidence="3">The sequence shown here is derived from an EMBL/GenBank/DDBJ whole genome shotgun (WGS) entry which is preliminary data.</text>
</comment>
<proteinExistence type="predicted"/>
<reference evidence="3" key="1">
    <citation type="submission" date="2021-11" db="EMBL/GenBank/DDBJ databases">
        <authorList>
            <person name="Islam A."/>
            <person name="Islam S."/>
            <person name="Flora M.S."/>
            <person name="Rahman M."/>
            <person name="Ziaur R.M."/>
            <person name="Epstein J.H."/>
            <person name="Hassan M."/>
            <person name="Klassen M."/>
            <person name="Woodard K."/>
            <person name="Webb A."/>
            <person name="Webby R.J."/>
            <person name="El Zowalaty M.E."/>
        </authorList>
    </citation>
    <scope>NUCLEOTIDE SEQUENCE</scope>
    <source>
        <strain evidence="3">Pbs3</strain>
    </source>
</reference>